<reference evidence="1 2" key="1">
    <citation type="journal article" date="2012" name="PLoS Pathog.">
        <title>Diverse lifestyles and strategies of plant pathogenesis encoded in the genomes of eighteen Dothideomycetes fungi.</title>
        <authorList>
            <person name="Ohm R.A."/>
            <person name="Feau N."/>
            <person name="Henrissat B."/>
            <person name="Schoch C.L."/>
            <person name="Horwitz B.A."/>
            <person name="Barry K.W."/>
            <person name="Condon B.J."/>
            <person name="Copeland A.C."/>
            <person name="Dhillon B."/>
            <person name="Glaser F."/>
            <person name="Hesse C.N."/>
            <person name="Kosti I."/>
            <person name="LaButti K."/>
            <person name="Lindquist E.A."/>
            <person name="Lucas S."/>
            <person name="Salamov A.A."/>
            <person name="Bradshaw R.E."/>
            <person name="Ciuffetti L."/>
            <person name="Hamelin R.C."/>
            <person name="Kema G.H.J."/>
            <person name="Lawrence C."/>
            <person name="Scott J.A."/>
            <person name="Spatafora J.W."/>
            <person name="Turgeon B.G."/>
            <person name="de Wit P.J.G.M."/>
            <person name="Zhong S."/>
            <person name="Goodwin S.B."/>
            <person name="Grigoriev I.V."/>
        </authorList>
    </citation>
    <scope>NUCLEOTIDE SEQUENCE [LARGE SCALE GENOMIC DNA]</scope>
    <source>
        <strain evidence="1 2">UAMH 10762</strain>
    </source>
</reference>
<protein>
    <submittedName>
        <fullName evidence="1">Uncharacterized protein</fullName>
    </submittedName>
</protein>
<proteinExistence type="predicted"/>
<dbReference type="HOGENOM" id="CLU_1309902_0_0_1"/>
<dbReference type="Proteomes" id="UP000011761">
    <property type="component" value="Unassembled WGS sequence"/>
</dbReference>
<evidence type="ECO:0000313" key="1">
    <source>
        <dbReference type="EMBL" id="EMC94946.1"/>
    </source>
</evidence>
<dbReference type="EMBL" id="KB445557">
    <property type="protein sequence ID" value="EMC94946.1"/>
    <property type="molecule type" value="Genomic_DNA"/>
</dbReference>
<dbReference type="KEGG" id="bcom:BAUCODRAFT_519875"/>
<accession>M2MEE4</accession>
<dbReference type="RefSeq" id="XP_007677648.1">
    <property type="nucleotide sequence ID" value="XM_007679458.1"/>
</dbReference>
<dbReference type="AlphaFoldDB" id="M2MEE4"/>
<dbReference type="GeneID" id="19115115"/>
<name>M2MEE4_BAUPA</name>
<keyword evidence="2" id="KW-1185">Reference proteome</keyword>
<gene>
    <name evidence="1" type="ORF">BAUCODRAFT_519875</name>
</gene>
<sequence>MEPRASCEQASVRSLSKQTTGLRVKPASASQDIAKFLVLVSVKALSSVCHEEHARSADLLRCRGRRISSEHFALGACSARVKPRHGCRPARSIPAQAQGNVSERTTIRNQIDRSIWPESSAATTNATSGRWHRHDARLRLPVQRGESTKLWLRHHHNPRLASNEQTWPIESADKPALGCSVFTQGARSKFKRVHTYFTSRIAVRTGNRSR</sequence>
<organism evidence="1 2">
    <name type="scientific">Baudoinia panamericana (strain UAMH 10762)</name>
    <name type="common">Angels' share fungus</name>
    <name type="synonym">Baudoinia compniacensis (strain UAMH 10762)</name>
    <dbReference type="NCBI Taxonomy" id="717646"/>
    <lineage>
        <taxon>Eukaryota</taxon>
        <taxon>Fungi</taxon>
        <taxon>Dikarya</taxon>
        <taxon>Ascomycota</taxon>
        <taxon>Pezizomycotina</taxon>
        <taxon>Dothideomycetes</taxon>
        <taxon>Dothideomycetidae</taxon>
        <taxon>Mycosphaerellales</taxon>
        <taxon>Teratosphaeriaceae</taxon>
        <taxon>Baudoinia</taxon>
    </lineage>
</organism>
<evidence type="ECO:0000313" key="2">
    <source>
        <dbReference type="Proteomes" id="UP000011761"/>
    </source>
</evidence>